<dbReference type="GO" id="GO:0005524">
    <property type="term" value="F:ATP binding"/>
    <property type="evidence" value="ECO:0007669"/>
    <property type="project" value="UniProtKB-KW"/>
</dbReference>
<dbReference type="GO" id="GO:0043138">
    <property type="term" value="F:3'-5' DNA helicase activity"/>
    <property type="evidence" value="ECO:0007669"/>
    <property type="project" value="TreeGrafter"/>
</dbReference>
<dbReference type="GO" id="GO:0003697">
    <property type="term" value="F:single-stranded DNA binding"/>
    <property type="evidence" value="ECO:0007669"/>
    <property type="project" value="TreeGrafter"/>
</dbReference>
<dbReference type="Gene3D" id="3.40.50.300">
    <property type="entry name" value="P-loop containing nucleotide triphosphate hydrolases"/>
    <property type="match status" value="1"/>
</dbReference>
<evidence type="ECO:0000256" key="5">
    <source>
        <dbReference type="RuleBase" id="RU004070"/>
    </source>
</evidence>
<evidence type="ECO:0000256" key="1">
    <source>
        <dbReference type="ARBA" id="ARBA00012551"/>
    </source>
</evidence>
<evidence type="ECO:0000313" key="7">
    <source>
        <dbReference type="EMBL" id="JAP95591.1"/>
    </source>
</evidence>
<dbReference type="GO" id="GO:0005634">
    <property type="term" value="C:nucleus"/>
    <property type="evidence" value="ECO:0007669"/>
    <property type="project" value="TreeGrafter"/>
</dbReference>
<keyword evidence="3 5" id="KW-0067">ATP-binding</keyword>
<sequence length="639" mass="70898">LIYAPVQVTSDNEFIDRVKEFLDTFKHPDQGFIYRQALQSLQTPQLDLFIEDIPSELIDQINKNPIHHRELLIKAAVDLSGKSQIQLKLISRTPHSAMKINEMSALDLEHLITVQGLVIASSKLRPKTVKAVAYCRSCKHKVEILLPFGVSSIQLPTKCLNSAQTEQRCPQNPYILNQSECSYCDSQILKLQDSERNNLTIFLEQNLVDTELIAGNMVAVTGILKQHGLQAFGFIQCDKADFQVINEGVFREFASKNPLEELKKMIAPHLHGLDSLKLAIACQQVQGTSKITAEQTRLRGEINILMLADPGVGKSELLKTAQLLSKTAVNTSGRGTSAAGLTAAVIRDQQTGEFMLEGGALVLADGGILCIDEFDKCRPEDVVALHEAMEQGTVSINKAGVQSILSTRVSILAAANPNFGRYDELQSLTEQVDLQATIASRFDLIFFLKDSVDIERDQLVVQKIGDNVMGQTVNQNYQFLKQYFELCRRKAPKLSEQAGQFLKDFYVHLRRNQSSLQVTVRQLEALIRISESIAKLHLRESVTLKDAETAVDLFKASTGDASAIGFSEQLTKTSSLQIAEAQKILKQRLVLQQAFNEVVIINELRALGLSEGSSARALNMMISSGEVQRQKGRVLVRVK</sequence>
<dbReference type="Gene3D" id="2.20.28.10">
    <property type="match status" value="1"/>
</dbReference>
<dbReference type="InterPro" id="IPR041562">
    <property type="entry name" value="MCM_lid"/>
</dbReference>
<feature type="non-terminal residue" evidence="7">
    <location>
        <position position="1"/>
    </location>
</feature>
<dbReference type="SMART" id="SM00350">
    <property type="entry name" value="MCM"/>
    <property type="match status" value="1"/>
</dbReference>
<dbReference type="InterPro" id="IPR001208">
    <property type="entry name" value="MCM_dom"/>
</dbReference>
<dbReference type="PRINTS" id="PR01657">
    <property type="entry name" value="MCMFAMILY"/>
</dbReference>
<proteinExistence type="inferred from homology"/>
<name>A0A146KJH9_9EUKA</name>
<keyword evidence="4 5" id="KW-0238">DNA-binding</keyword>
<comment type="similarity">
    <text evidence="5">Belongs to the MCM family.</text>
</comment>
<dbReference type="InterPro" id="IPR018525">
    <property type="entry name" value="MCM_CS"/>
</dbReference>
<dbReference type="AlphaFoldDB" id="A0A146KJH9"/>
<dbReference type="Gene3D" id="2.40.50.140">
    <property type="entry name" value="Nucleic acid-binding proteins"/>
    <property type="match status" value="1"/>
</dbReference>
<dbReference type="EMBL" id="GDID01001015">
    <property type="protein sequence ID" value="JAP95591.1"/>
    <property type="molecule type" value="Transcribed_RNA"/>
</dbReference>
<evidence type="ECO:0000259" key="6">
    <source>
        <dbReference type="PROSITE" id="PS50051"/>
    </source>
</evidence>
<dbReference type="Pfam" id="PF00493">
    <property type="entry name" value="MCM"/>
    <property type="match status" value="1"/>
</dbReference>
<accession>A0A146KJH9</accession>
<dbReference type="InterPro" id="IPR012340">
    <property type="entry name" value="NA-bd_OB-fold"/>
</dbReference>
<dbReference type="PANTHER" id="PTHR11630:SF42">
    <property type="entry name" value="DNA REPLICATION LICENSING FACTOR MCM5"/>
    <property type="match status" value="1"/>
</dbReference>
<dbReference type="InterPro" id="IPR031327">
    <property type="entry name" value="MCM"/>
</dbReference>
<dbReference type="GO" id="GO:0042555">
    <property type="term" value="C:MCM complex"/>
    <property type="evidence" value="ECO:0007669"/>
    <property type="project" value="TreeGrafter"/>
</dbReference>
<feature type="domain" description="MCM C-terminal AAA(+) ATPase" evidence="6">
    <location>
        <begin position="258"/>
        <end position="464"/>
    </location>
</feature>
<dbReference type="GO" id="GO:0000727">
    <property type="term" value="P:double-strand break repair via break-induced replication"/>
    <property type="evidence" value="ECO:0007669"/>
    <property type="project" value="TreeGrafter"/>
</dbReference>
<dbReference type="InterPro" id="IPR033762">
    <property type="entry name" value="MCM_OB"/>
</dbReference>
<dbReference type="SUPFAM" id="SSF50249">
    <property type="entry name" value="Nucleic acid-binding proteins"/>
    <property type="match status" value="1"/>
</dbReference>
<dbReference type="PANTHER" id="PTHR11630">
    <property type="entry name" value="DNA REPLICATION LICENSING FACTOR MCM FAMILY MEMBER"/>
    <property type="match status" value="1"/>
</dbReference>
<keyword evidence="2 5" id="KW-0547">Nucleotide-binding</keyword>
<reference evidence="7" key="1">
    <citation type="submission" date="2015-07" db="EMBL/GenBank/DDBJ databases">
        <title>Adaptation to a free-living lifestyle via gene acquisitions in the diplomonad Trepomonas sp. PC1.</title>
        <authorList>
            <person name="Xu F."/>
            <person name="Jerlstrom-Hultqvist J."/>
            <person name="Kolisko M."/>
            <person name="Simpson A.G.B."/>
            <person name="Roger A.J."/>
            <person name="Svard S.G."/>
            <person name="Andersson J.O."/>
        </authorList>
    </citation>
    <scope>NUCLEOTIDE SEQUENCE</scope>
    <source>
        <strain evidence="7">PC1</strain>
    </source>
</reference>
<dbReference type="GO" id="GO:0017116">
    <property type="term" value="F:single-stranded DNA helicase activity"/>
    <property type="evidence" value="ECO:0007669"/>
    <property type="project" value="TreeGrafter"/>
</dbReference>
<evidence type="ECO:0000256" key="3">
    <source>
        <dbReference type="ARBA" id="ARBA00022840"/>
    </source>
</evidence>
<dbReference type="SUPFAM" id="SSF52540">
    <property type="entry name" value="P-loop containing nucleoside triphosphate hydrolases"/>
    <property type="match status" value="1"/>
</dbReference>
<evidence type="ECO:0000256" key="4">
    <source>
        <dbReference type="ARBA" id="ARBA00023125"/>
    </source>
</evidence>
<dbReference type="InterPro" id="IPR027417">
    <property type="entry name" value="P-loop_NTPase"/>
</dbReference>
<gene>
    <name evidence="7" type="ORF">TPC1_11367</name>
</gene>
<dbReference type="PROSITE" id="PS00847">
    <property type="entry name" value="MCM_1"/>
    <property type="match status" value="1"/>
</dbReference>
<dbReference type="Pfam" id="PF17855">
    <property type="entry name" value="MCM_lid"/>
    <property type="match status" value="1"/>
</dbReference>
<organism evidence="7">
    <name type="scientific">Trepomonas sp. PC1</name>
    <dbReference type="NCBI Taxonomy" id="1076344"/>
    <lineage>
        <taxon>Eukaryota</taxon>
        <taxon>Metamonada</taxon>
        <taxon>Diplomonadida</taxon>
        <taxon>Hexamitidae</taxon>
        <taxon>Hexamitinae</taxon>
        <taxon>Trepomonas</taxon>
    </lineage>
</organism>
<dbReference type="Pfam" id="PF17207">
    <property type="entry name" value="MCM_OB"/>
    <property type="match status" value="1"/>
</dbReference>
<evidence type="ECO:0000256" key="2">
    <source>
        <dbReference type="ARBA" id="ARBA00022741"/>
    </source>
</evidence>
<protein>
    <recommendedName>
        <fullName evidence="1">DNA helicase</fullName>
        <ecNumber evidence="1">3.6.4.12</ecNumber>
    </recommendedName>
</protein>
<dbReference type="GO" id="GO:0006270">
    <property type="term" value="P:DNA replication initiation"/>
    <property type="evidence" value="ECO:0007669"/>
    <property type="project" value="TreeGrafter"/>
</dbReference>
<dbReference type="EC" id="3.6.4.12" evidence="1"/>
<dbReference type="PROSITE" id="PS50051">
    <property type="entry name" value="MCM_2"/>
    <property type="match status" value="1"/>
</dbReference>